<evidence type="ECO:0000313" key="4">
    <source>
        <dbReference type="Proteomes" id="UP000240957"/>
    </source>
</evidence>
<evidence type="ECO:0000313" key="3">
    <source>
        <dbReference type="EMBL" id="RFC84130.1"/>
    </source>
</evidence>
<keyword evidence="5" id="KW-1185">Reference proteome</keyword>
<proteinExistence type="predicted"/>
<evidence type="ECO:0000313" key="2">
    <source>
        <dbReference type="EMBL" id="MFC2997820.1"/>
    </source>
</evidence>
<reference evidence="2" key="1">
    <citation type="journal article" date="2014" name="Int. J. Syst. Evol. Microbiol.">
        <title>Complete genome of a new Firmicutes species belonging to the dominant human colonic microbiota ('Ruminococcus bicirculans') reveals two chromosomes and a selective capacity to utilize plant glucans.</title>
        <authorList>
            <consortium name="NISC Comparative Sequencing Program"/>
            <person name="Wegmann U."/>
            <person name="Louis P."/>
            <person name="Goesmann A."/>
            <person name="Henrissat B."/>
            <person name="Duncan S.H."/>
            <person name="Flint H.J."/>
        </authorList>
    </citation>
    <scope>NUCLEOTIDE SEQUENCE</scope>
    <source>
        <strain evidence="2">KCTC 62575</strain>
    </source>
</reference>
<gene>
    <name evidence="2" type="ORF">ACFODO_21720</name>
    <name evidence="3" type="ORF">C9E89_007965</name>
</gene>
<dbReference type="RefSeq" id="WP_107007711.1">
    <property type="nucleotide sequence ID" value="NZ_JBHRSF010000157.1"/>
</dbReference>
<sequence length="63" mass="6741">MSIPEIPSDETSELVQQEETQSNSATDLINHANPIDVLDLAVELGKGTLDLISSALDSLDISF</sequence>
<reference evidence="2" key="4">
    <citation type="submission" date="2024-09" db="EMBL/GenBank/DDBJ databases">
        <authorList>
            <person name="Sun Q."/>
            <person name="Mori K."/>
        </authorList>
    </citation>
    <scope>NUCLEOTIDE SEQUENCE</scope>
    <source>
        <strain evidence="2">KCTC 62575</strain>
    </source>
</reference>
<reference evidence="5" key="3">
    <citation type="journal article" date="2019" name="Int. J. Syst. Evol. Microbiol.">
        <title>The Global Catalogue of Microorganisms (GCM) 10K type strain sequencing project: providing services to taxonomists for standard genome sequencing and annotation.</title>
        <authorList>
            <consortium name="The Broad Institute Genomics Platform"/>
            <consortium name="The Broad Institute Genome Sequencing Center for Infectious Disease"/>
            <person name="Wu L."/>
            <person name="Ma J."/>
        </authorList>
    </citation>
    <scope>NUCLEOTIDE SEQUENCE [LARGE SCALE GENOMIC DNA]</scope>
    <source>
        <strain evidence="5">KCTC 62575</strain>
    </source>
</reference>
<feature type="compositionally biased region" description="Polar residues" evidence="1">
    <location>
        <begin position="13"/>
        <end position="27"/>
    </location>
</feature>
<dbReference type="Proteomes" id="UP001595455">
    <property type="component" value="Unassembled WGS sequence"/>
</dbReference>
<reference evidence="3 4" key="2">
    <citation type="submission" date="2018-08" db="EMBL/GenBank/DDBJ databases">
        <title>The draft genome of Acinetobacter sichuanensis strain WCHAc060041.</title>
        <authorList>
            <person name="Qin J."/>
            <person name="Feng Y."/>
            <person name="Zong Z."/>
        </authorList>
    </citation>
    <scope>NUCLEOTIDE SEQUENCE [LARGE SCALE GENOMIC DNA]</scope>
    <source>
        <strain evidence="3 4">WCHAc060041</strain>
    </source>
</reference>
<organism evidence="3 4">
    <name type="scientific">Acinetobacter sichuanensis</name>
    <dbReference type="NCBI Taxonomy" id="2136183"/>
    <lineage>
        <taxon>Bacteria</taxon>
        <taxon>Pseudomonadati</taxon>
        <taxon>Pseudomonadota</taxon>
        <taxon>Gammaproteobacteria</taxon>
        <taxon>Moraxellales</taxon>
        <taxon>Moraxellaceae</taxon>
        <taxon>Acinetobacter</taxon>
    </lineage>
</organism>
<accession>A0A371YRN2</accession>
<name>A0A371YRN2_9GAMM</name>
<dbReference type="AlphaFoldDB" id="A0A371YRN2"/>
<evidence type="ECO:0000256" key="1">
    <source>
        <dbReference type="SAM" id="MobiDB-lite"/>
    </source>
</evidence>
<comment type="caution">
    <text evidence="3">The sequence shown here is derived from an EMBL/GenBank/DDBJ whole genome shotgun (WGS) entry which is preliminary data.</text>
</comment>
<feature type="region of interest" description="Disordered" evidence="1">
    <location>
        <begin position="1"/>
        <end position="28"/>
    </location>
</feature>
<protein>
    <submittedName>
        <fullName evidence="3">Uncharacterized protein</fullName>
    </submittedName>
</protein>
<dbReference type="Proteomes" id="UP000240957">
    <property type="component" value="Unassembled WGS sequence"/>
</dbReference>
<dbReference type="EMBL" id="PYIX02000009">
    <property type="protein sequence ID" value="RFC84130.1"/>
    <property type="molecule type" value="Genomic_DNA"/>
</dbReference>
<evidence type="ECO:0000313" key="5">
    <source>
        <dbReference type="Proteomes" id="UP001595455"/>
    </source>
</evidence>
<dbReference type="EMBL" id="JBHRSF010000157">
    <property type="protein sequence ID" value="MFC2997820.1"/>
    <property type="molecule type" value="Genomic_DNA"/>
</dbReference>